<keyword evidence="1" id="KW-0472">Membrane</keyword>
<organism evidence="3 4">
    <name type="scientific">Octadecabacter dasysiphoniae</name>
    <dbReference type="NCBI Taxonomy" id="2909341"/>
    <lineage>
        <taxon>Bacteria</taxon>
        <taxon>Pseudomonadati</taxon>
        <taxon>Pseudomonadota</taxon>
        <taxon>Alphaproteobacteria</taxon>
        <taxon>Rhodobacterales</taxon>
        <taxon>Roseobacteraceae</taxon>
        <taxon>Octadecabacter</taxon>
    </lineage>
</organism>
<sequence length="147" mass="15816">MLNVEAKFSVAMNLALLAVTYFYVNELDGLAGAVIVLASFAASMSVFLEHLQGRSSTRTASQLILANAAIYVLIASLVNLTIGIDDDGSKVQTLGDSAYFTLVTFTTLGYGDLQPTEPLRLVSAIQALLGYIYLGLFVVLTQRWMQG</sequence>
<dbReference type="RefSeq" id="WP_235226743.1">
    <property type="nucleotide sequence ID" value="NZ_JAKGAQ010000004.1"/>
</dbReference>
<evidence type="ECO:0000313" key="4">
    <source>
        <dbReference type="Proteomes" id="UP001200557"/>
    </source>
</evidence>
<feature type="transmembrane region" description="Helical" evidence="1">
    <location>
        <begin position="30"/>
        <end position="51"/>
    </location>
</feature>
<evidence type="ECO:0000259" key="2">
    <source>
        <dbReference type="Pfam" id="PF07885"/>
    </source>
</evidence>
<keyword evidence="1" id="KW-0812">Transmembrane</keyword>
<keyword evidence="1" id="KW-1133">Transmembrane helix</keyword>
<gene>
    <name evidence="3" type="ORF">L0664_15175</name>
</gene>
<name>A0ABS9D1A5_9RHOB</name>
<evidence type="ECO:0000313" key="3">
    <source>
        <dbReference type="EMBL" id="MCF2872415.1"/>
    </source>
</evidence>
<keyword evidence="4" id="KW-1185">Reference proteome</keyword>
<dbReference type="Gene3D" id="1.10.287.70">
    <property type="match status" value="1"/>
</dbReference>
<feature type="transmembrane region" description="Helical" evidence="1">
    <location>
        <begin position="63"/>
        <end position="84"/>
    </location>
</feature>
<accession>A0ABS9D1A5</accession>
<dbReference type="Proteomes" id="UP001200557">
    <property type="component" value="Unassembled WGS sequence"/>
</dbReference>
<feature type="domain" description="Potassium channel" evidence="2">
    <location>
        <begin position="72"/>
        <end position="146"/>
    </location>
</feature>
<protein>
    <submittedName>
        <fullName evidence="3">Ion channel</fullName>
    </submittedName>
</protein>
<dbReference type="EMBL" id="JAKGAQ010000004">
    <property type="protein sequence ID" value="MCF2872415.1"/>
    <property type="molecule type" value="Genomic_DNA"/>
</dbReference>
<dbReference type="SUPFAM" id="SSF81324">
    <property type="entry name" value="Voltage-gated potassium channels"/>
    <property type="match status" value="1"/>
</dbReference>
<reference evidence="3 4" key="1">
    <citation type="submission" date="2022-01" db="EMBL/GenBank/DDBJ databases">
        <title>Octadecabacter sp. nov., isolated from a marine alga.</title>
        <authorList>
            <person name="Jin M.S."/>
            <person name="Kim H.M."/>
            <person name="Han D.M."/>
            <person name="Jung J.J."/>
            <person name="Jeon C.O."/>
        </authorList>
    </citation>
    <scope>NUCLEOTIDE SEQUENCE [LARGE SCALE GENOMIC DNA]</scope>
    <source>
        <strain evidence="3 4">G9-8</strain>
    </source>
</reference>
<comment type="caution">
    <text evidence="3">The sequence shown here is derived from an EMBL/GenBank/DDBJ whole genome shotgun (WGS) entry which is preliminary data.</text>
</comment>
<feature type="transmembrane region" description="Helical" evidence="1">
    <location>
        <begin position="121"/>
        <end position="140"/>
    </location>
</feature>
<dbReference type="Pfam" id="PF07885">
    <property type="entry name" value="Ion_trans_2"/>
    <property type="match status" value="1"/>
</dbReference>
<feature type="transmembrane region" description="Helical" evidence="1">
    <location>
        <begin position="7"/>
        <end position="24"/>
    </location>
</feature>
<evidence type="ECO:0000256" key="1">
    <source>
        <dbReference type="SAM" id="Phobius"/>
    </source>
</evidence>
<proteinExistence type="predicted"/>
<dbReference type="InterPro" id="IPR013099">
    <property type="entry name" value="K_chnl_dom"/>
</dbReference>